<evidence type="ECO:0000256" key="6">
    <source>
        <dbReference type="ARBA" id="ARBA00023136"/>
    </source>
</evidence>
<dbReference type="PANTHER" id="PTHR43227:SF11">
    <property type="entry name" value="BLL4140 PROTEIN"/>
    <property type="match status" value="1"/>
</dbReference>
<keyword evidence="6 7" id="KW-0472">Membrane</keyword>
<feature type="transmembrane region" description="Helical" evidence="7">
    <location>
        <begin position="210"/>
        <end position="232"/>
    </location>
</feature>
<feature type="transmembrane region" description="Helical" evidence="7">
    <location>
        <begin position="76"/>
        <end position="97"/>
    </location>
</feature>
<keyword evidence="2 7" id="KW-0813">Transport</keyword>
<proteinExistence type="inferred from homology"/>
<reference evidence="9 10" key="1">
    <citation type="submission" date="2017-08" db="EMBL/GenBank/DDBJ databases">
        <title>Substantial Increase in Enzyme Production by Combined Drug-Resistance Mutations in Paenibacillus agaridevorans.</title>
        <authorList>
            <person name="Tanaka Y."/>
            <person name="Funane K."/>
            <person name="Hosaka T."/>
            <person name="Shiwa Y."/>
            <person name="Fujita N."/>
            <person name="Miyazaki T."/>
            <person name="Yoshikawa H."/>
            <person name="Murakami K."/>
            <person name="Kasahara K."/>
            <person name="Inaoka T."/>
            <person name="Hiraga Y."/>
            <person name="Ochi K."/>
        </authorList>
    </citation>
    <scope>NUCLEOTIDE SEQUENCE [LARGE SCALE GENOMIC DNA]</scope>
    <source>
        <strain evidence="9 10">T-3040</strain>
    </source>
</reference>
<dbReference type="SUPFAM" id="SSF161098">
    <property type="entry name" value="MetI-like"/>
    <property type="match status" value="1"/>
</dbReference>
<dbReference type="Gene3D" id="1.10.3720.10">
    <property type="entry name" value="MetI-like"/>
    <property type="match status" value="1"/>
</dbReference>
<dbReference type="InterPro" id="IPR000515">
    <property type="entry name" value="MetI-like"/>
</dbReference>
<dbReference type="Proteomes" id="UP000245202">
    <property type="component" value="Unassembled WGS sequence"/>
</dbReference>
<feature type="transmembrane region" description="Helical" evidence="7">
    <location>
        <begin position="270"/>
        <end position="292"/>
    </location>
</feature>
<feature type="domain" description="ABC transmembrane type-1" evidence="8">
    <location>
        <begin position="72"/>
        <end position="289"/>
    </location>
</feature>
<dbReference type="RefSeq" id="WP_087570604.1">
    <property type="nucleotide sequence ID" value="NZ_BDQX01000206.1"/>
</dbReference>
<dbReference type="EMBL" id="BDQX01000206">
    <property type="protein sequence ID" value="GBG09230.1"/>
    <property type="molecule type" value="Genomic_DNA"/>
</dbReference>
<keyword evidence="4 7" id="KW-0812">Transmembrane</keyword>
<comment type="similarity">
    <text evidence="7">Belongs to the binding-protein-dependent transport system permease family.</text>
</comment>
<comment type="subcellular location">
    <subcellularLocation>
        <location evidence="1 7">Cell membrane</location>
        <topology evidence="1 7">Multi-pass membrane protein</topology>
    </subcellularLocation>
</comment>
<evidence type="ECO:0000256" key="2">
    <source>
        <dbReference type="ARBA" id="ARBA00022448"/>
    </source>
</evidence>
<dbReference type="CDD" id="cd06261">
    <property type="entry name" value="TM_PBP2"/>
    <property type="match status" value="1"/>
</dbReference>
<evidence type="ECO:0000259" key="8">
    <source>
        <dbReference type="PROSITE" id="PS50928"/>
    </source>
</evidence>
<feature type="transmembrane region" description="Helical" evidence="7">
    <location>
        <begin position="161"/>
        <end position="189"/>
    </location>
</feature>
<dbReference type="InterPro" id="IPR050809">
    <property type="entry name" value="UgpAE/MalFG_permease"/>
</dbReference>
<feature type="transmembrane region" description="Helical" evidence="7">
    <location>
        <begin position="104"/>
        <end position="128"/>
    </location>
</feature>
<evidence type="ECO:0000313" key="9">
    <source>
        <dbReference type="EMBL" id="GBG09230.1"/>
    </source>
</evidence>
<dbReference type="GO" id="GO:0055085">
    <property type="term" value="P:transmembrane transport"/>
    <property type="evidence" value="ECO:0007669"/>
    <property type="project" value="InterPro"/>
</dbReference>
<dbReference type="PROSITE" id="PS50928">
    <property type="entry name" value="ABC_TM1"/>
    <property type="match status" value="1"/>
</dbReference>
<keyword evidence="10" id="KW-1185">Reference proteome</keyword>
<dbReference type="PANTHER" id="PTHR43227">
    <property type="entry name" value="BLL4140 PROTEIN"/>
    <property type="match status" value="1"/>
</dbReference>
<gene>
    <name evidence="9" type="ORF">PAT3040_03871</name>
</gene>
<dbReference type="InterPro" id="IPR035906">
    <property type="entry name" value="MetI-like_sf"/>
</dbReference>
<sequence>MLQRKLYRQRYLFLMLAPAFLLVLIFNYVPLVGWMLAFKRYQVGLGFWASEWVGLEQFKRFFMQSTDYVYLLQNTLSINFMMIITNLTLGLLFAVLLNEIRRRFFVKIIQTVSFFPFFISWVIIYSIANTFLSSSSGLLNELLMKWGILSEGLNILGESKYAWPLVILLEAWKSVGYISIIFIAAISAIPGEQYEAADIDGATRVQKLKFITIPNLMPTFVVILILNSGWILNSNFELFYMFTNATNWEKMEVLDMYIYKFGLQQLNYSYASAVGIVKTIVSIAILLSVNAFSKKMTGKSIF</sequence>
<keyword evidence="5 7" id="KW-1133">Transmembrane helix</keyword>
<protein>
    <submittedName>
        <fullName evidence="9">Sugar ABC transporter permease</fullName>
    </submittedName>
</protein>
<dbReference type="GO" id="GO:0005886">
    <property type="term" value="C:plasma membrane"/>
    <property type="evidence" value="ECO:0007669"/>
    <property type="project" value="UniProtKB-SubCell"/>
</dbReference>
<keyword evidence="3" id="KW-1003">Cell membrane</keyword>
<organism evidence="9 10">
    <name type="scientific">Paenibacillus agaridevorans</name>
    <dbReference type="NCBI Taxonomy" id="171404"/>
    <lineage>
        <taxon>Bacteria</taxon>
        <taxon>Bacillati</taxon>
        <taxon>Bacillota</taxon>
        <taxon>Bacilli</taxon>
        <taxon>Bacillales</taxon>
        <taxon>Paenibacillaceae</taxon>
        <taxon>Paenibacillus</taxon>
    </lineage>
</organism>
<evidence type="ECO:0000256" key="4">
    <source>
        <dbReference type="ARBA" id="ARBA00022692"/>
    </source>
</evidence>
<evidence type="ECO:0000313" key="10">
    <source>
        <dbReference type="Proteomes" id="UP000245202"/>
    </source>
</evidence>
<dbReference type="Pfam" id="PF00528">
    <property type="entry name" value="BPD_transp_1"/>
    <property type="match status" value="1"/>
</dbReference>
<evidence type="ECO:0000256" key="3">
    <source>
        <dbReference type="ARBA" id="ARBA00022475"/>
    </source>
</evidence>
<evidence type="ECO:0000256" key="7">
    <source>
        <dbReference type="RuleBase" id="RU363032"/>
    </source>
</evidence>
<evidence type="ECO:0000256" key="5">
    <source>
        <dbReference type="ARBA" id="ARBA00022989"/>
    </source>
</evidence>
<feature type="transmembrane region" description="Helical" evidence="7">
    <location>
        <begin position="12"/>
        <end position="37"/>
    </location>
</feature>
<dbReference type="AlphaFoldDB" id="A0A2R5ERC6"/>
<name>A0A2R5ERC6_9BACL</name>
<evidence type="ECO:0000256" key="1">
    <source>
        <dbReference type="ARBA" id="ARBA00004651"/>
    </source>
</evidence>
<accession>A0A2R5ERC6</accession>
<comment type="caution">
    <text evidence="9">The sequence shown here is derived from an EMBL/GenBank/DDBJ whole genome shotgun (WGS) entry which is preliminary data.</text>
</comment>